<dbReference type="InterPro" id="IPR005225">
    <property type="entry name" value="Small_GTP-bd"/>
</dbReference>
<dbReference type="Pfam" id="PF00679">
    <property type="entry name" value="EFG_C"/>
    <property type="match status" value="1"/>
</dbReference>
<dbReference type="Pfam" id="PF00009">
    <property type="entry name" value="GTP_EFTU"/>
    <property type="match status" value="1"/>
</dbReference>
<dbReference type="FunFam" id="3.30.70.240:FF:000001">
    <property type="entry name" value="Elongation factor G"/>
    <property type="match status" value="1"/>
</dbReference>
<dbReference type="NCBIfam" id="TIGR00484">
    <property type="entry name" value="EF-G"/>
    <property type="match status" value="1"/>
</dbReference>
<dbReference type="InterPro" id="IPR047872">
    <property type="entry name" value="EFG_IV"/>
</dbReference>
<dbReference type="SUPFAM" id="SSF50447">
    <property type="entry name" value="Translation proteins"/>
    <property type="match status" value="1"/>
</dbReference>
<proteinExistence type="inferred from homology"/>
<evidence type="ECO:0000256" key="7">
    <source>
        <dbReference type="ARBA" id="ARBA00024731"/>
    </source>
</evidence>
<dbReference type="Gene3D" id="2.40.30.10">
    <property type="entry name" value="Translation factors"/>
    <property type="match status" value="1"/>
</dbReference>
<evidence type="ECO:0000313" key="10">
    <source>
        <dbReference type="EMBL" id="MBO1321186.1"/>
    </source>
</evidence>
<dbReference type="InterPro" id="IPR005517">
    <property type="entry name" value="Transl_elong_EFG/EF2_IV"/>
</dbReference>
<evidence type="ECO:0000256" key="6">
    <source>
        <dbReference type="ARBA" id="ARBA00023134"/>
    </source>
</evidence>
<dbReference type="InterPro" id="IPR014721">
    <property type="entry name" value="Ribsml_uS5_D2-typ_fold_subgr"/>
</dbReference>
<dbReference type="Gene3D" id="3.30.70.240">
    <property type="match status" value="1"/>
</dbReference>
<dbReference type="NCBIfam" id="TIGR00231">
    <property type="entry name" value="small_GTP"/>
    <property type="match status" value="1"/>
</dbReference>
<dbReference type="FunFam" id="3.30.230.10:FF:000003">
    <property type="entry name" value="Elongation factor G"/>
    <property type="match status" value="1"/>
</dbReference>
<comment type="similarity">
    <text evidence="1">Belongs to the TRAFAC class translation factor GTPase superfamily. Classic translation factor GTPase family. EF-G/EF-2 subfamily.</text>
</comment>
<dbReference type="SUPFAM" id="SSF52540">
    <property type="entry name" value="P-loop containing nucleoside triphosphate hydrolases"/>
    <property type="match status" value="1"/>
</dbReference>
<dbReference type="EMBL" id="JAFREP010000022">
    <property type="protein sequence ID" value="MBO1321186.1"/>
    <property type="molecule type" value="Genomic_DNA"/>
</dbReference>
<comment type="function">
    <text evidence="7">Catalyzes the GTP-dependent ribosomal translocation step during translation elongation. During this step, the ribosome changes from the pre-translocational (PRE) to the post-translocational (POST) state as the newly formed A-site-bound peptidyl-tRNA and P-site-bound deacylated tRNA move to the P and E sites, respectively. Catalyzes the coordinated movement of the two tRNA molecules, the mRNA and conformational changes in the ribosome.</text>
</comment>
<dbReference type="SMART" id="SM00889">
    <property type="entry name" value="EFG_IV"/>
    <property type="match status" value="1"/>
</dbReference>
<dbReference type="Pfam" id="PF14492">
    <property type="entry name" value="EFG_III"/>
    <property type="match status" value="1"/>
</dbReference>
<dbReference type="CDD" id="cd16262">
    <property type="entry name" value="EFG_III"/>
    <property type="match status" value="1"/>
</dbReference>
<reference evidence="10" key="1">
    <citation type="submission" date="2021-03" db="EMBL/GenBank/DDBJ databases">
        <authorList>
            <person name="Wang G."/>
        </authorList>
    </citation>
    <scope>NUCLEOTIDE SEQUENCE</scope>
    <source>
        <strain evidence="10">KCTC 12899</strain>
    </source>
</reference>
<dbReference type="InterPro" id="IPR004540">
    <property type="entry name" value="Transl_elong_EFG/EF2"/>
</dbReference>
<evidence type="ECO:0000256" key="8">
    <source>
        <dbReference type="NCBIfam" id="TIGR00484"/>
    </source>
</evidence>
<keyword evidence="5" id="KW-0648">Protein biosynthesis</keyword>
<comment type="caution">
    <text evidence="10">The sequence shown here is derived from an EMBL/GenBank/DDBJ whole genome shotgun (WGS) entry which is preliminary data.</text>
</comment>
<dbReference type="GO" id="GO:0003924">
    <property type="term" value="F:GTPase activity"/>
    <property type="evidence" value="ECO:0007669"/>
    <property type="project" value="InterPro"/>
</dbReference>
<feature type="domain" description="Tr-type G" evidence="9">
    <location>
        <begin position="4"/>
        <end position="277"/>
    </location>
</feature>
<dbReference type="NCBIfam" id="NF009381">
    <property type="entry name" value="PRK12740.1-5"/>
    <property type="match status" value="1"/>
</dbReference>
<dbReference type="InterPro" id="IPR009022">
    <property type="entry name" value="EFG_III"/>
</dbReference>
<dbReference type="InterPro" id="IPR027417">
    <property type="entry name" value="P-loop_NTPase"/>
</dbReference>
<evidence type="ECO:0000256" key="2">
    <source>
        <dbReference type="ARBA" id="ARBA00017872"/>
    </source>
</evidence>
<evidence type="ECO:0000256" key="1">
    <source>
        <dbReference type="ARBA" id="ARBA00005870"/>
    </source>
</evidence>
<dbReference type="NCBIfam" id="NF009379">
    <property type="entry name" value="PRK12740.1-3"/>
    <property type="match status" value="1"/>
</dbReference>
<dbReference type="Pfam" id="PF22042">
    <property type="entry name" value="EF-G_D2"/>
    <property type="match status" value="1"/>
</dbReference>
<protein>
    <recommendedName>
        <fullName evidence="2 8">Elongation factor G</fullName>
    </recommendedName>
</protein>
<accession>A0A8J7U7A0</accession>
<evidence type="ECO:0000313" key="11">
    <source>
        <dbReference type="Proteomes" id="UP000664417"/>
    </source>
</evidence>
<dbReference type="InterPro" id="IPR020568">
    <property type="entry name" value="Ribosomal_Su5_D2-typ_SF"/>
</dbReference>
<evidence type="ECO:0000259" key="9">
    <source>
        <dbReference type="PROSITE" id="PS51722"/>
    </source>
</evidence>
<dbReference type="CDD" id="cd01434">
    <property type="entry name" value="EFG_mtEFG1_IV"/>
    <property type="match status" value="1"/>
</dbReference>
<dbReference type="InterPro" id="IPR053905">
    <property type="entry name" value="EF-G-like_DII"/>
</dbReference>
<dbReference type="InterPro" id="IPR000640">
    <property type="entry name" value="EFG_V-like"/>
</dbReference>
<dbReference type="PRINTS" id="PR00315">
    <property type="entry name" value="ELONGATNFCT"/>
</dbReference>
<dbReference type="PANTHER" id="PTHR43261">
    <property type="entry name" value="TRANSLATION ELONGATION FACTOR G-RELATED"/>
    <property type="match status" value="1"/>
</dbReference>
<dbReference type="InterPro" id="IPR035649">
    <property type="entry name" value="EFG_V"/>
</dbReference>
<organism evidence="10 11">
    <name type="scientific">Acanthopleuribacter pedis</name>
    <dbReference type="NCBI Taxonomy" id="442870"/>
    <lineage>
        <taxon>Bacteria</taxon>
        <taxon>Pseudomonadati</taxon>
        <taxon>Acidobacteriota</taxon>
        <taxon>Holophagae</taxon>
        <taxon>Acanthopleuribacterales</taxon>
        <taxon>Acanthopleuribacteraceae</taxon>
        <taxon>Acanthopleuribacter</taxon>
    </lineage>
</organism>
<dbReference type="Gene3D" id="3.30.230.10">
    <property type="match status" value="1"/>
</dbReference>
<dbReference type="InterPro" id="IPR035647">
    <property type="entry name" value="EFG_III/V"/>
</dbReference>
<dbReference type="CDD" id="cd04170">
    <property type="entry name" value="EF-G_bact"/>
    <property type="match status" value="1"/>
</dbReference>
<dbReference type="CDD" id="cd03713">
    <property type="entry name" value="EFG_mtEFG_C"/>
    <property type="match status" value="1"/>
</dbReference>
<dbReference type="Gene3D" id="3.30.70.870">
    <property type="entry name" value="Elongation Factor G (Translational Gtpase), domain 3"/>
    <property type="match status" value="1"/>
</dbReference>
<dbReference type="PROSITE" id="PS51722">
    <property type="entry name" value="G_TR_2"/>
    <property type="match status" value="1"/>
</dbReference>
<dbReference type="SUPFAM" id="SSF54211">
    <property type="entry name" value="Ribosomal protein S5 domain 2-like"/>
    <property type="match status" value="1"/>
</dbReference>
<name>A0A8J7U7A0_9BACT</name>
<dbReference type="Gene3D" id="3.40.50.300">
    <property type="entry name" value="P-loop containing nucleotide triphosphate hydrolases"/>
    <property type="match status" value="1"/>
</dbReference>
<dbReference type="InterPro" id="IPR009000">
    <property type="entry name" value="Transl_B-barrel_sf"/>
</dbReference>
<keyword evidence="4 10" id="KW-0251">Elongation factor</keyword>
<dbReference type="Pfam" id="PF03764">
    <property type="entry name" value="EFG_IV"/>
    <property type="match status" value="1"/>
</dbReference>
<dbReference type="PANTHER" id="PTHR43261:SF6">
    <property type="entry name" value="ELONGATION FACTOR G-LIKE PROTEIN"/>
    <property type="match status" value="1"/>
</dbReference>
<evidence type="ECO:0000256" key="5">
    <source>
        <dbReference type="ARBA" id="ARBA00022917"/>
    </source>
</evidence>
<evidence type="ECO:0000256" key="3">
    <source>
        <dbReference type="ARBA" id="ARBA00022741"/>
    </source>
</evidence>
<keyword evidence="6" id="KW-0342">GTP-binding</keyword>
<dbReference type="Proteomes" id="UP000664417">
    <property type="component" value="Unassembled WGS sequence"/>
</dbReference>
<dbReference type="FunFam" id="3.30.70.870:FF:000002">
    <property type="entry name" value="Translation elongation factor 2"/>
    <property type="match status" value="1"/>
</dbReference>
<keyword evidence="3" id="KW-0547">Nucleotide-binding</keyword>
<dbReference type="SUPFAM" id="SSF54980">
    <property type="entry name" value="EF-G C-terminal domain-like"/>
    <property type="match status" value="2"/>
</dbReference>
<gene>
    <name evidence="10" type="primary">fusA</name>
    <name evidence="10" type="ORF">J3U88_22085</name>
</gene>
<dbReference type="SMART" id="SM00838">
    <property type="entry name" value="EFG_C"/>
    <property type="match status" value="1"/>
</dbReference>
<dbReference type="GO" id="GO:0005525">
    <property type="term" value="F:GTP binding"/>
    <property type="evidence" value="ECO:0007669"/>
    <property type="project" value="UniProtKB-UniRule"/>
</dbReference>
<dbReference type="AlphaFoldDB" id="A0A8J7U7A0"/>
<dbReference type="GO" id="GO:0003746">
    <property type="term" value="F:translation elongation factor activity"/>
    <property type="evidence" value="ECO:0007669"/>
    <property type="project" value="UniProtKB-UniRule"/>
</dbReference>
<dbReference type="CDD" id="cd04088">
    <property type="entry name" value="EFG_mtEFG_II"/>
    <property type="match status" value="1"/>
</dbReference>
<dbReference type="RefSeq" id="WP_207861161.1">
    <property type="nucleotide sequence ID" value="NZ_JAFREP010000022.1"/>
</dbReference>
<dbReference type="GO" id="GO:0032790">
    <property type="term" value="P:ribosome disassembly"/>
    <property type="evidence" value="ECO:0007669"/>
    <property type="project" value="TreeGrafter"/>
</dbReference>
<dbReference type="InterPro" id="IPR000795">
    <property type="entry name" value="T_Tr_GTP-bd_dom"/>
</dbReference>
<evidence type="ECO:0000256" key="4">
    <source>
        <dbReference type="ARBA" id="ARBA00022768"/>
    </source>
</evidence>
<keyword evidence="11" id="KW-1185">Reference proteome</keyword>
<sequence length="692" mass="76891">MNVEDIRNVGIAGHGGCGKTTLAEAMLFTAGVTNRMGTVEQGNTASDFHEQEIERGISISTSMMHFKWSDHKINLVDAPGYLDFIGEVYGAMHVVDSGLIVVDASSGVEVGTELHWKYGKKHDLSKFVVINKLDKENLNFDRVAAEVIEQFGENVVIAQFPYETGAGFCKIIDLIRGAMLVYEGDDGHYRQEPIPADIEEKYQEYRLNFIESVVDHDENLMEKYLMDEEISEDELKAVLSHCSKHNAFYPIMCCSAKKNIGVDRLLEVLVKYGASASDLPDITGKDPEGNIISRRCSADEPAAALIFKSISEKHAELSFVKVYSGTLMSGTTLTDANSGQSERISALYLLNGKHRVETDKLETGDMGAIIKLKHAHTNETLCDAKAPIIISQIKFPEPVIRAALVLNNHADEDKLSQGLAQLHQEDPTFHFSYESEIKQTIVSGQGELHLDWVIHRLQNRFGVTCTLEEPNIPYRETLRKSATVHKRFKKQSGGRGQFGDVHIEVTPLHRGGGFKFVNNIVGGAIPTKFIPACEKGVVHAMSEGFLTNCPIVDLSVRLFDGGYHDVDSSDMAFQIAASLAMKEAMEQGGSVILEPIYELEIRIPEDYMGSVMGDVSSRRGKILGMDNDGAFQVIHAEVPLSEMWKYSSNLRSISQGRGRHSRKFSHYEPVPREVQNKLIEKFKALREEQGHA</sequence>
<dbReference type="InterPro" id="IPR041095">
    <property type="entry name" value="EFG_II"/>
</dbReference>